<proteinExistence type="predicted"/>
<feature type="region of interest" description="Disordered" evidence="9">
    <location>
        <begin position="527"/>
        <end position="550"/>
    </location>
</feature>
<evidence type="ECO:0000256" key="8">
    <source>
        <dbReference type="PROSITE-ProRule" id="PRU00042"/>
    </source>
</evidence>
<dbReference type="EMBL" id="CP120628">
    <property type="protein sequence ID" value="WEW58588.1"/>
    <property type="molecule type" value="Genomic_DNA"/>
</dbReference>
<evidence type="ECO:0000256" key="2">
    <source>
        <dbReference type="ARBA" id="ARBA00022723"/>
    </source>
</evidence>
<evidence type="ECO:0000313" key="11">
    <source>
        <dbReference type="EMBL" id="WEW58588.1"/>
    </source>
</evidence>
<dbReference type="Proteomes" id="UP001219355">
    <property type="component" value="Chromosome 2"/>
</dbReference>
<dbReference type="GO" id="GO:0006357">
    <property type="term" value="P:regulation of transcription by RNA polymerase II"/>
    <property type="evidence" value="ECO:0007669"/>
    <property type="project" value="TreeGrafter"/>
</dbReference>
<dbReference type="SMART" id="SM00355">
    <property type="entry name" value="ZnF_C2H2"/>
    <property type="match status" value="3"/>
</dbReference>
<name>A0AAF0IIX5_9EURO</name>
<feature type="domain" description="C2H2-type" evidence="10">
    <location>
        <begin position="431"/>
        <end position="458"/>
    </location>
</feature>
<feature type="compositionally biased region" description="Low complexity" evidence="9">
    <location>
        <begin position="192"/>
        <end position="201"/>
    </location>
</feature>
<comment type="subcellular location">
    <subcellularLocation>
        <location evidence="1">Nucleus</location>
    </subcellularLocation>
</comment>
<keyword evidence="5" id="KW-0805">Transcription regulation</keyword>
<evidence type="ECO:0000256" key="6">
    <source>
        <dbReference type="ARBA" id="ARBA00023163"/>
    </source>
</evidence>
<feature type="compositionally biased region" description="Polar residues" evidence="9">
    <location>
        <begin position="20"/>
        <end position="33"/>
    </location>
</feature>
<reference evidence="11" key="1">
    <citation type="submission" date="2023-03" db="EMBL/GenBank/DDBJ databases">
        <title>Emydomyces testavorans Genome Sequence.</title>
        <authorList>
            <person name="Hoyer L."/>
        </authorList>
    </citation>
    <scope>NUCLEOTIDE SEQUENCE</scope>
    <source>
        <strain evidence="11">16-2883</strain>
    </source>
</reference>
<keyword evidence="4" id="KW-0862">Zinc</keyword>
<feature type="compositionally biased region" description="Polar residues" evidence="9">
    <location>
        <begin position="146"/>
        <end position="157"/>
    </location>
</feature>
<protein>
    <recommendedName>
        <fullName evidence="10">C2H2-type domain-containing protein</fullName>
    </recommendedName>
</protein>
<feature type="compositionally biased region" description="Polar residues" evidence="9">
    <location>
        <begin position="165"/>
        <end position="182"/>
    </location>
</feature>
<accession>A0AAF0IIX5</accession>
<evidence type="ECO:0000256" key="5">
    <source>
        <dbReference type="ARBA" id="ARBA00023015"/>
    </source>
</evidence>
<evidence type="ECO:0000256" key="4">
    <source>
        <dbReference type="ARBA" id="ARBA00022833"/>
    </source>
</evidence>
<dbReference type="PROSITE" id="PS50157">
    <property type="entry name" value="ZINC_FINGER_C2H2_2"/>
    <property type="match status" value="1"/>
</dbReference>
<evidence type="ECO:0000256" key="9">
    <source>
        <dbReference type="SAM" id="MobiDB-lite"/>
    </source>
</evidence>
<dbReference type="InterPro" id="IPR051061">
    <property type="entry name" value="Zinc_finger_trans_reg"/>
</dbReference>
<evidence type="ECO:0000313" key="12">
    <source>
        <dbReference type="Proteomes" id="UP001219355"/>
    </source>
</evidence>
<dbReference type="PROSITE" id="PS00028">
    <property type="entry name" value="ZINC_FINGER_C2H2_1"/>
    <property type="match status" value="1"/>
</dbReference>
<keyword evidence="12" id="KW-1185">Reference proteome</keyword>
<evidence type="ECO:0000256" key="1">
    <source>
        <dbReference type="ARBA" id="ARBA00004123"/>
    </source>
</evidence>
<dbReference type="InterPro" id="IPR013087">
    <property type="entry name" value="Znf_C2H2_type"/>
</dbReference>
<feature type="region of interest" description="Disordered" evidence="9">
    <location>
        <begin position="141"/>
        <end position="201"/>
    </location>
</feature>
<feature type="region of interest" description="Disordered" evidence="9">
    <location>
        <begin position="1"/>
        <end position="33"/>
    </location>
</feature>
<dbReference type="PANTHER" id="PTHR46179">
    <property type="entry name" value="ZINC FINGER PROTEIN"/>
    <property type="match status" value="1"/>
</dbReference>
<gene>
    <name evidence="11" type="ORF">PRK78_004056</name>
</gene>
<dbReference type="AlphaFoldDB" id="A0AAF0IIX5"/>
<sequence length="829" mass="92239">MSEPQSHPRRRPFNKAILPTLSTSSGHGESSANRSVRLHNMKLRKEATFHSPTTPSAEECDPILYIPSLPRRAPTCSRALEDAIAAGERRVADILGNVERNFAGPDGVSSRNKSSLPSDEFPVPLGILDAHIANADRMDIDIAPNRPTSNQGRSLPHTNKHYRQPSDSGIGSSISEASQQKSAGGEVPAQDSKSSSQSAITRSISCKKNTVESSKPTLSIRALKQIERCILIPILREKPLKPFHILVRSVPQRVKLNDITCLRDLEKTLLFLALNYAVSRDSFVNFCEFTIQCIHTTVGFLNDRDQRRPTDRPYTNGYFLDLVEQIRQYAVKISSVGSSSEHQNGDESKLDYSSGEELVLEGGLSSTGRPAELVRKKKGLAISLKTGKPYVESKPIMPSMKRSLSLESEDDSAIRSMARRKKNEPPLNINKKCDYCDKIFRRPCDLTKHEKTHTRPWKCPELSCKYSELGWPTEKERDRHVNDKHSKSPPLYNCRFPPCTYQSKRESNCKQHMEKAHGWMYVRAKNTGKTSTRGSNPSTPRSPNVNTLPSTVTDFPTPLSALAPSPYTSPYQPNFQPEALDNSPTNTFNNTFAEDFPLFPEMTDNGLGDSPYTQPFDFNAFHASLRASNPNEYVPSLDINVHSLAFSSTNRHDKPESSHPSQSPAGRGQTEFELDWDNFDNQYTTLNLQLLTPQSVDLGTFESYSENLPVCMLSPEPQLKVPTFSPGGHGNLMLYSPESQLVDEGFCDMREPLKKPAHDFTLFATPLGSASGQSTMSLGSSEPFAVNCGSMFPPLSSLGGQYSCTDWPDQMDTLDNALDFDEIMTNVDY</sequence>
<dbReference type="PANTHER" id="PTHR46179:SF13">
    <property type="entry name" value="C2H2-TYPE DOMAIN-CONTAINING PROTEIN"/>
    <property type="match status" value="1"/>
</dbReference>
<dbReference type="GO" id="GO:0005634">
    <property type="term" value="C:nucleus"/>
    <property type="evidence" value="ECO:0007669"/>
    <property type="project" value="UniProtKB-SubCell"/>
</dbReference>
<dbReference type="SUPFAM" id="SSF57667">
    <property type="entry name" value="beta-beta-alpha zinc fingers"/>
    <property type="match status" value="1"/>
</dbReference>
<keyword evidence="3 8" id="KW-0863">Zinc-finger</keyword>
<feature type="region of interest" description="Disordered" evidence="9">
    <location>
        <begin position="100"/>
        <end position="119"/>
    </location>
</feature>
<dbReference type="GO" id="GO:0008270">
    <property type="term" value="F:zinc ion binding"/>
    <property type="evidence" value="ECO:0007669"/>
    <property type="project" value="UniProtKB-KW"/>
</dbReference>
<keyword evidence="6" id="KW-0804">Transcription</keyword>
<evidence type="ECO:0000259" key="10">
    <source>
        <dbReference type="PROSITE" id="PS50157"/>
    </source>
</evidence>
<dbReference type="InterPro" id="IPR036236">
    <property type="entry name" value="Znf_C2H2_sf"/>
</dbReference>
<feature type="region of interest" description="Disordered" evidence="9">
    <location>
        <begin position="647"/>
        <end position="669"/>
    </location>
</feature>
<organism evidence="11 12">
    <name type="scientific">Emydomyces testavorans</name>
    <dbReference type="NCBI Taxonomy" id="2070801"/>
    <lineage>
        <taxon>Eukaryota</taxon>
        <taxon>Fungi</taxon>
        <taxon>Dikarya</taxon>
        <taxon>Ascomycota</taxon>
        <taxon>Pezizomycotina</taxon>
        <taxon>Eurotiomycetes</taxon>
        <taxon>Eurotiomycetidae</taxon>
        <taxon>Onygenales</taxon>
        <taxon>Nannizziopsiaceae</taxon>
        <taxon>Emydomyces</taxon>
    </lineage>
</organism>
<evidence type="ECO:0000256" key="7">
    <source>
        <dbReference type="ARBA" id="ARBA00023242"/>
    </source>
</evidence>
<evidence type="ECO:0000256" key="3">
    <source>
        <dbReference type="ARBA" id="ARBA00022771"/>
    </source>
</evidence>
<keyword evidence="2" id="KW-0479">Metal-binding</keyword>
<dbReference type="Gene3D" id="3.30.160.60">
    <property type="entry name" value="Classic Zinc Finger"/>
    <property type="match status" value="1"/>
</dbReference>
<keyword evidence="7" id="KW-0539">Nucleus</keyword>